<dbReference type="AlphaFoldDB" id="A0A0U4W9X8"/>
<sequence length="132" mass="14591">MDTPTRPANDANLLAVVSEDELLLQALVREVLKQEGFQVETFGTADAALQFLELHWQQVNVVVSNVRMPGVIDGIQLAKIVTERWPAVPFVLMSGYAGLRNDVPPGVPFLHKPWTLDQLTEAVWKVVPLPAP</sequence>
<feature type="domain" description="Response regulatory" evidence="3">
    <location>
        <begin position="14"/>
        <end position="127"/>
    </location>
</feature>
<dbReference type="KEGG" id="por:APT59_11410"/>
<dbReference type="Pfam" id="PF00072">
    <property type="entry name" value="Response_reg"/>
    <property type="match status" value="1"/>
</dbReference>
<dbReference type="InterPro" id="IPR011006">
    <property type="entry name" value="CheY-like_superfamily"/>
</dbReference>
<dbReference type="PANTHER" id="PTHR44591:SF21">
    <property type="entry name" value="TWO-COMPONENT RESPONSE REGULATOR"/>
    <property type="match status" value="1"/>
</dbReference>
<dbReference type="OrthoDB" id="6984387at2"/>
<comment type="caution">
    <text evidence="2">Lacks conserved residue(s) required for the propagation of feature annotation.</text>
</comment>
<organism evidence="4 5">
    <name type="scientific">Pseudomonas oryzihabitans</name>
    <dbReference type="NCBI Taxonomy" id="47885"/>
    <lineage>
        <taxon>Bacteria</taxon>
        <taxon>Pseudomonadati</taxon>
        <taxon>Pseudomonadota</taxon>
        <taxon>Gammaproteobacteria</taxon>
        <taxon>Pseudomonadales</taxon>
        <taxon>Pseudomonadaceae</taxon>
        <taxon>Pseudomonas</taxon>
    </lineage>
</organism>
<dbReference type="SMART" id="SM00448">
    <property type="entry name" value="REC"/>
    <property type="match status" value="1"/>
</dbReference>
<gene>
    <name evidence="4" type="ORF">APT59_11410</name>
</gene>
<dbReference type="SUPFAM" id="SSF52172">
    <property type="entry name" value="CheY-like"/>
    <property type="match status" value="1"/>
</dbReference>
<accession>A0A0U4W9X8</accession>
<evidence type="ECO:0000313" key="5">
    <source>
        <dbReference type="Proteomes" id="UP000064137"/>
    </source>
</evidence>
<dbReference type="Proteomes" id="UP000064137">
    <property type="component" value="Chromosome"/>
</dbReference>
<evidence type="ECO:0000313" key="4">
    <source>
        <dbReference type="EMBL" id="ALZ84773.1"/>
    </source>
</evidence>
<protein>
    <recommendedName>
        <fullName evidence="3">Response regulatory domain-containing protein</fullName>
    </recommendedName>
</protein>
<dbReference type="Gene3D" id="3.40.50.2300">
    <property type="match status" value="1"/>
</dbReference>
<evidence type="ECO:0000259" key="3">
    <source>
        <dbReference type="PROSITE" id="PS50110"/>
    </source>
</evidence>
<evidence type="ECO:0000256" key="2">
    <source>
        <dbReference type="PROSITE-ProRule" id="PRU00169"/>
    </source>
</evidence>
<dbReference type="EMBL" id="CP013987">
    <property type="protein sequence ID" value="ALZ84773.1"/>
    <property type="molecule type" value="Genomic_DNA"/>
</dbReference>
<dbReference type="RefSeq" id="WP_059314948.1">
    <property type="nucleotide sequence ID" value="NZ_CP013987.1"/>
</dbReference>
<name>A0A0U4W9X8_9PSED</name>
<keyword evidence="1" id="KW-0597">Phosphoprotein</keyword>
<dbReference type="InterPro" id="IPR050595">
    <property type="entry name" value="Bact_response_regulator"/>
</dbReference>
<evidence type="ECO:0000256" key="1">
    <source>
        <dbReference type="ARBA" id="ARBA00022553"/>
    </source>
</evidence>
<proteinExistence type="predicted"/>
<dbReference type="PANTHER" id="PTHR44591">
    <property type="entry name" value="STRESS RESPONSE REGULATOR PROTEIN 1"/>
    <property type="match status" value="1"/>
</dbReference>
<reference evidence="4 5" key="1">
    <citation type="submission" date="2016-01" db="EMBL/GenBank/DDBJ databases">
        <title>Annotation of Pseudomonas oryzihabitans USDA-ARS-USMARC-56511.</title>
        <authorList>
            <person name="Harhay G.P."/>
            <person name="Harhay D.M."/>
            <person name="Smith T.P.L."/>
            <person name="Bono J.L."/>
            <person name="Heaton M.P."/>
            <person name="Clawson M.L."/>
            <person name="Chitko-Mckown C.G."/>
            <person name="Capik S.F."/>
            <person name="DeDonder K.D."/>
            <person name="Apley M.D."/>
            <person name="Lubbers B.V."/>
            <person name="White B.J."/>
            <person name="Larson R.L."/>
        </authorList>
    </citation>
    <scope>NUCLEOTIDE SEQUENCE [LARGE SCALE GENOMIC DNA]</scope>
    <source>
        <strain evidence="4 5">USDA-ARS-USMARC-56511</strain>
    </source>
</reference>
<dbReference type="PROSITE" id="PS50110">
    <property type="entry name" value="RESPONSE_REGULATORY"/>
    <property type="match status" value="1"/>
</dbReference>
<dbReference type="InterPro" id="IPR001789">
    <property type="entry name" value="Sig_transdc_resp-reg_receiver"/>
</dbReference>
<dbReference type="GO" id="GO:0000160">
    <property type="term" value="P:phosphorelay signal transduction system"/>
    <property type="evidence" value="ECO:0007669"/>
    <property type="project" value="InterPro"/>
</dbReference>